<dbReference type="PROSITE" id="PS00383">
    <property type="entry name" value="TYR_PHOSPHATASE_1"/>
    <property type="match status" value="1"/>
</dbReference>
<comment type="caution">
    <text evidence="4">The sequence shown here is derived from an EMBL/GenBank/DDBJ whole genome shotgun (WGS) entry which is preliminary data.</text>
</comment>
<feature type="domain" description="Tyrosine specific protein phosphatases" evidence="3">
    <location>
        <begin position="84"/>
        <end position="159"/>
    </location>
</feature>
<evidence type="ECO:0000259" key="3">
    <source>
        <dbReference type="PROSITE" id="PS50056"/>
    </source>
</evidence>
<dbReference type="Proteomes" id="UP000023152">
    <property type="component" value="Unassembled WGS sequence"/>
</dbReference>
<organism evidence="4 5">
    <name type="scientific">Reticulomyxa filosa</name>
    <dbReference type="NCBI Taxonomy" id="46433"/>
    <lineage>
        <taxon>Eukaryota</taxon>
        <taxon>Sar</taxon>
        <taxon>Rhizaria</taxon>
        <taxon>Retaria</taxon>
        <taxon>Foraminifera</taxon>
        <taxon>Monothalamids</taxon>
        <taxon>Reticulomyxidae</taxon>
        <taxon>Reticulomyxa</taxon>
    </lineage>
</organism>
<keyword evidence="5" id="KW-1185">Reference proteome</keyword>
<dbReference type="OrthoDB" id="19045at2759"/>
<evidence type="ECO:0000313" key="5">
    <source>
        <dbReference type="Proteomes" id="UP000023152"/>
    </source>
</evidence>
<reference evidence="4 5" key="1">
    <citation type="journal article" date="2013" name="Curr. Biol.">
        <title>The Genome of the Foraminiferan Reticulomyxa filosa.</title>
        <authorList>
            <person name="Glockner G."/>
            <person name="Hulsmann N."/>
            <person name="Schleicher M."/>
            <person name="Noegel A.A."/>
            <person name="Eichinger L."/>
            <person name="Gallinger C."/>
            <person name="Pawlowski J."/>
            <person name="Sierra R."/>
            <person name="Euteneuer U."/>
            <person name="Pillet L."/>
            <person name="Moustafa A."/>
            <person name="Platzer M."/>
            <person name="Groth M."/>
            <person name="Szafranski K."/>
            <person name="Schliwa M."/>
        </authorList>
    </citation>
    <scope>NUCLEOTIDE SEQUENCE [LARGE SCALE GENOMIC DNA]</scope>
</reference>
<evidence type="ECO:0000256" key="2">
    <source>
        <dbReference type="SAM" id="MobiDB-lite"/>
    </source>
</evidence>
<dbReference type="SUPFAM" id="SSF52799">
    <property type="entry name" value="(Phosphotyrosine protein) phosphatases II"/>
    <property type="match status" value="1"/>
</dbReference>
<dbReference type="Pfam" id="PF22784">
    <property type="entry name" value="PTP-SAK"/>
    <property type="match status" value="1"/>
</dbReference>
<dbReference type="InterPro" id="IPR057023">
    <property type="entry name" value="PTP-SAK"/>
</dbReference>
<dbReference type="InterPro" id="IPR029021">
    <property type="entry name" value="Prot-tyrosine_phosphatase-like"/>
</dbReference>
<keyword evidence="1" id="KW-0378">Hydrolase</keyword>
<sequence length="204" mass="23826">MCGLPGRNEGKFDRDMYQDIHALVKEYKINVLVTLNTMEELYHRRSDHLFDTIKTFADDSEEELISLHFPIRDFGVPTSMMEMDRFLHSIILVIRKIAENQHGNCNLVIHCNGGIGRTGIISACLLLKLQWMMDNHLHPESPQLQSQQPQSLLSSQHKSSKAKFVPIQNIIDTLRVSRKPQMLRNPMQKFYCYCYQDLFAPWYK</sequence>
<dbReference type="InterPro" id="IPR003595">
    <property type="entry name" value="Tyr_Pase_cat"/>
</dbReference>
<dbReference type="InterPro" id="IPR000387">
    <property type="entry name" value="Tyr_Pase_dom"/>
</dbReference>
<dbReference type="AlphaFoldDB" id="X6MX87"/>
<dbReference type="Gene3D" id="3.90.190.10">
    <property type="entry name" value="Protein tyrosine phosphatase superfamily"/>
    <property type="match status" value="1"/>
</dbReference>
<evidence type="ECO:0000313" key="4">
    <source>
        <dbReference type="EMBL" id="ETO18092.1"/>
    </source>
</evidence>
<dbReference type="SMART" id="SM00404">
    <property type="entry name" value="PTPc_motif"/>
    <property type="match status" value="1"/>
</dbReference>
<dbReference type="EMBL" id="ASPP01015519">
    <property type="protein sequence ID" value="ETO18092.1"/>
    <property type="molecule type" value="Genomic_DNA"/>
</dbReference>
<name>X6MX87_RETFI</name>
<dbReference type="PROSITE" id="PS50056">
    <property type="entry name" value="TYR_PHOSPHATASE_2"/>
    <property type="match status" value="1"/>
</dbReference>
<protein>
    <recommendedName>
        <fullName evidence="3">Tyrosine specific protein phosphatases domain-containing protein</fullName>
    </recommendedName>
</protein>
<evidence type="ECO:0000256" key="1">
    <source>
        <dbReference type="ARBA" id="ARBA00022801"/>
    </source>
</evidence>
<accession>X6MX87</accession>
<dbReference type="GO" id="GO:0016791">
    <property type="term" value="F:phosphatase activity"/>
    <property type="evidence" value="ECO:0007669"/>
    <property type="project" value="UniProtKB-ARBA"/>
</dbReference>
<gene>
    <name evidence="4" type="ORF">RFI_19198</name>
</gene>
<proteinExistence type="predicted"/>
<dbReference type="InterPro" id="IPR016130">
    <property type="entry name" value="Tyr_Pase_AS"/>
</dbReference>
<feature type="region of interest" description="Disordered" evidence="2">
    <location>
        <begin position="140"/>
        <end position="160"/>
    </location>
</feature>
<feature type="compositionally biased region" description="Low complexity" evidence="2">
    <location>
        <begin position="141"/>
        <end position="156"/>
    </location>
</feature>